<feature type="region of interest" description="Disordered" evidence="3">
    <location>
        <begin position="566"/>
        <end position="591"/>
    </location>
</feature>
<dbReference type="InterPro" id="IPR007310">
    <property type="entry name" value="Aerobactin_biosyn_IucA/IucC_N"/>
</dbReference>
<evidence type="ECO:0000256" key="1">
    <source>
        <dbReference type="ARBA" id="ARBA00004924"/>
    </source>
</evidence>
<organism evidence="6 7">
    <name type="scientific">Staphylococcus delphini</name>
    <dbReference type="NCBI Taxonomy" id="53344"/>
    <lineage>
        <taxon>Bacteria</taxon>
        <taxon>Bacillati</taxon>
        <taxon>Bacillota</taxon>
        <taxon>Bacilli</taxon>
        <taxon>Bacillales</taxon>
        <taxon>Staphylococcaceae</taxon>
        <taxon>Staphylococcus</taxon>
        <taxon>Staphylococcus intermedius group</taxon>
    </lineage>
</organism>
<dbReference type="GO" id="GO:0019290">
    <property type="term" value="P:siderophore biosynthetic process"/>
    <property type="evidence" value="ECO:0007669"/>
    <property type="project" value="InterPro"/>
</dbReference>
<dbReference type="Gene3D" id="1.10.510.40">
    <property type="match status" value="1"/>
</dbReference>
<dbReference type="InterPro" id="IPR022770">
    <property type="entry name" value="IucA/IucC-like_C"/>
</dbReference>
<evidence type="ECO:0000256" key="3">
    <source>
        <dbReference type="SAM" id="MobiDB-lite"/>
    </source>
</evidence>
<evidence type="ECO:0000256" key="2">
    <source>
        <dbReference type="ARBA" id="ARBA00007832"/>
    </source>
</evidence>
<comment type="pathway">
    <text evidence="1">Siderophore biosynthesis.</text>
</comment>
<dbReference type="InterPro" id="IPR037455">
    <property type="entry name" value="LucA/IucC-like"/>
</dbReference>
<dbReference type="RefSeq" id="WP_096592786.1">
    <property type="nucleotide sequence ID" value="NZ_MWRM01000003.1"/>
</dbReference>
<sequence length="591" mass="67273">MVSEHEHNVTRAQQYILKDLVDALLFEDLGGIASTSERLTIQQQTYLRYEKKGIVLLIPVYFSGLNVYRFNGEAVFHIESKTCMPLTVHELWELFVAMNADLATEWAHARFAEGLVAAVTELTAQYDGFKASEQPFILSEQLASLKDRPFHPVAKEKRGLSAEDYAMYQAEYHQPLAVQTVAIRKSHVIQGKGVTDEQYAQFWGDTLLRCQQALIEKGYDTADYVIFPVHPWQYEHVLPVQFSVEIQQGIVVLLDVTMGQYLSSSSMRTLIPLDAPFTHLKVPFAMQSLGALRLTPTRYMKNGEAGEALLRDIIAQDASLNGRVKLCDETVWWSYMNEAQDIFQDQSGHLTMQLRHYPESVKDAQTVTSMAALAAHESTLYERILETDHPTTEQIHALFEQVSDAFLQMTLALMKYGVLPELHGQNVLVVFREGRVAEFVLRDHDTVRIFPEWLTAQGFELPNYAVRKDTPNTLLNEDIETFFAYFQTLAVSVNLYAMVDALVDVFKVSETELMTQLRHTMQRHIDTIDWLPGTSEEVERIIFTHDTWPFKRILLPLLHQRGDGGGSMPSSIGRVPNPMKWTDGHRTNVAT</sequence>
<dbReference type="PANTHER" id="PTHR34384:SF6">
    <property type="entry name" value="STAPHYLOFERRIN B SYNTHASE"/>
    <property type="match status" value="1"/>
</dbReference>
<dbReference type="AlphaFoldDB" id="A0A2A4GWW3"/>
<dbReference type="NCBIfam" id="NF033583">
    <property type="entry name" value="staphy_B_SbnC"/>
    <property type="match status" value="1"/>
</dbReference>
<gene>
    <name evidence="6" type="ORF">B5C08_07550</name>
</gene>
<evidence type="ECO:0000313" key="6">
    <source>
        <dbReference type="EMBL" id="PCF55130.1"/>
    </source>
</evidence>
<feature type="domain" description="Aerobactin siderophore biosynthesis IucA/IucC N-terminal" evidence="4">
    <location>
        <begin position="136"/>
        <end position="374"/>
    </location>
</feature>
<feature type="compositionally biased region" description="Basic and acidic residues" evidence="3">
    <location>
        <begin position="582"/>
        <end position="591"/>
    </location>
</feature>
<evidence type="ECO:0000313" key="7">
    <source>
        <dbReference type="Proteomes" id="UP000218335"/>
    </source>
</evidence>
<accession>A0A2A4GWW3</accession>
<comment type="similarity">
    <text evidence="2">Belongs to the IucA/IucC family.</text>
</comment>
<protein>
    <submittedName>
        <fullName evidence="6">Siderophore biosynthesis protein SbnC</fullName>
    </submittedName>
</protein>
<name>A0A2A4GWW3_9STAP</name>
<dbReference type="Pfam" id="PF06276">
    <property type="entry name" value="FhuF"/>
    <property type="match status" value="1"/>
</dbReference>
<dbReference type="GO" id="GO:0016881">
    <property type="term" value="F:acid-amino acid ligase activity"/>
    <property type="evidence" value="ECO:0007669"/>
    <property type="project" value="UniProtKB-ARBA"/>
</dbReference>
<feature type="domain" description="Aerobactin siderophore biosynthesis IucA/IucC-like C-terminal" evidence="5">
    <location>
        <begin position="399"/>
        <end position="557"/>
    </location>
</feature>
<dbReference type="EMBL" id="MWUU01000008">
    <property type="protein sequence ID" value="PCF55130.1"/>
    <property type="molecule type" value="Genomic_DNA"/>
</dbReference>
<evidence type="ECO:0000259" key="5">
    <source>
        <dbReference type="Pfam" id="PF06276"/>
    </source>
</evidence>
<reference evidence="6 7" key="1">
    <citation type="journal article" date="2017" name="PLoS ONE">
        <title>Development of a real-time PCR for detection of Staphylococcus pseudintermedius using a novel automated comparison of whole-genome sequences.</title>
        <authorList>
            <person name="Verstappen K.M."/>
            <person name="Huijbregts L."/>
            <person name="Spaninks M."/>
            <person name="Wagenaar J.A."/>
            <person name="Fluit A.C."/>
            <person name="Duim B."/>
        </authorList>
    </citation>
    <scope>NUCLEOTIDE SEQUENCE [LARGE SCALE GENOMIC DNA]</scope>
    <source>
        <strain evidence="6 7">215070706401-1</strain>
    </source>
</reference>
<dbReference type="Pfam" id="PF04183">
    <property type="entry name" value="IucA_IucC"/>
    <property type="match status" value="1"/>
</dbReference>
<dbReference type="PANTHER" id="PTHR34384">
    <property type="entry name" value="L-2,3-DIAMINOPROPANOATE--CITRATE LIGASE"/>
    <property type="match status" value="1"/>
</dbReference>
<comment type="caution">
    <text evidence="6">The sequence shown here is derived from an EMBL/GenBank/DDBJ whole genome shotgun (WGS) entry which is preliminary data.</text>
</comment>
<evidence type="ECO:0000259" key="4">
    <source>
        <dbReference type="Pfam" id="PF04183"/>
    </source>
</evidence>
<dbReference type="Proteomes" id="UP000218335">
    <property type="component" value="Unassembled WGS sequence"/>
</dbReference>
<proteinExistence type="inferred from homology"/>